<protein>
    <submittedName>
        <fullName evidence="3">O-succinylhomoserine sulfhydrylase</fullName>
        <ecNumber evidence="3">2.5.1.-</ecNumber>
    </submittedName>
</protein>
<sequence length="124" mass="14229">LEHHPKIKRVIYPGLSSHPQYELAKRQMKNFSGIITFQVENGKEAARIFTEKLQIIHYAVSLGHHRTLIFYLDSNDLLQTSFKFSTPEQLNSWNNFAGEGIFRLSIGLEDADDLIADLEQALKD</sequence>
<organism evidence="3">
    <name type="scientific">termite gut metagenome</name>
    <dbReference type="NCBI Taxonomy" id="433724"/>
    <lineage>
        <taxon>unclassified sequences</taxon>
        <taxon>metagenomes</taxon>
        <taxon>organismal metagenomes</taxon>
    </lineage>
</organism>
<dbReference type="AlphaFoldDB" id="A0A5J4RTH3"/>
<dbReference type="GO" id="GO:0030170">
    <property type="term" value="F:pyridoxal phosphate binding"/>
    <property type="evidence" value="ECO:0007669"/>
    <property type="project" value="InterPro"/>
</dbReference>
<dbReference type="Gene3D" id="3.90.1150.10">
    <property type="entry name" value="Aspartate Aminotransferase, domain 1"/>
    <property type="match status" value="1"/>
</dbReference>
<dbReference type="EMBL" id="SNRY01000739">
    <property type="protein sequence ID" value="KAA6337009.1"/>
    <property type="molecule type" value="Genomic_DNA"/>
</dbReference>
<evidence type="ECO:0000313" key="3">
    <source>
        <dbReference type="EMBL" id="KAA6337009.1"/>
    </source>
</evidence>
<dbReference type="GO" id="GO:0019346">
    <property type="term" value="P:transsulfuration"/>
    <property type="evidence" value="ECO:0007669"/>
    <property type="project" value="InterPro"/>
</dbReference>
<dbReference type="Pfam" id="PF01053">
    <property type="entry name" value="Cys_Met_Meta_PP"/>
    <property type="match status" value="1"/>
</dbReference>
<gene>
    <name evidence="3" type="ORF">EZS27_014882</name>
</gene>
<dbReference type="InterPro" id="IPR015424">
    <property type="entry name" value="PyrdxlP-dep_Trfase"/>
</dbReference>
<dbReference type="InterPro" id="IPR015422">
    <property type="entry name" value="PyrdxlP-dep_Trfase_small"/>
</dbReference>
<evidence type="ECO:0000256" key="1">
    <source>
        <dbReference type="ARBA" id="ARBA00001933"/>
    </source>
</evidence>
<dbReference type="PANTHER" id="PTHR11808">
    <property type="entry name" value="TRANS-SULFURATION ENZYME FAMILY MEMBER"/>
    <property type="match status" value="1"/>
</dbReference>
<keyword evidence="3" id="KW-0808">Transferase</keyword>
<dbReference type="SUPFAM" id="SSF53383">
    <property type="entry name" value="PLP-dependent transferases"/>
    <property type="match status" value="1"/>
</dbReference>
<accession>A0A5J4RTH3</accession>
<keyword evidence="2" id="KW-0663">Pyridoxal phosphate</keyword>
<evidence type="ECO:0000256" key="2">
    <source>
        <dbReference type="ARBA" id="ARBA00022898"/>
    </source>
</evidence>
<name>A0A5J4RTH3_9ZZZZ</name>
<dbReference type="InterPro" id="IPR000277">
    <property type="entry name" value="Cys/Met-Metab_PyrdxlP-dep_enz"/>
</dbReference>
<dbReference type="EC" id="2.5.1.-" evidence="3"/>
<feature type="non-terminal residue" evidence="3">
    <location>
        <position position="1"/>
    </location>
</feature>
<dbReference type="GO" id="GO:0016846">
    <property type="term" value="F:carbon-sulfur lyase activity"/>
    <property type="evidence" value="ECO:0007669"/>
    <property type="project" value="TreeGrafter"/>
</dbReference>
<comment type="cofactor">
    <cofactor evidence="1">
        <name>pyridoxal 5'-phosphate</name>
        <dbReference type="ChEBI" id="CHEBI:597326"/>
    </cofactor>
</comment>
<dbReference type="GO" id="GO:0005737">
    <property type="term" value="C:cytoplasm"/>
    <property type="evidence" value="ECO:0007669"/>
    <property type="project" value="TreeGrafter"/>
</dbReference>
<comment type="caution">
    <text evidence="3">The sequence shown here is derived from an EMBL/GenBank/DDBJ whole genome shotgun (WGS) entry which is preliminary data.</text>
</comment>
<dbReference type="GO" id="GO:0016740">
    <property type="term" value="F:transferase activity"/>
    <property type="evidence" value="ECO:0007669"/>
    <property type="project" value="UniProtKB-KW"/>
</dbReference>
<proteinExistence type="predicted"/>
<dbReference type="PANTHER" id="PTHR11808:SF80">
    <property type="entry name" value="CYSTATHIONINE GAMMA-LYASE"/>
    <property type="match status" value="1"/>
</dbReference>
<reference evidence="3" key="1">
    <citation type="submission" date="2019-03" db="EMBL/GenBank/DDBJ databases">
        <title>Single cell metagenomics reveals metabolic interactions within the superorganism composed of flagellate Streblomastix strix and complex community of Bacteroidetes bacteria on its surface.</title>
        <authorList>
            <person name="Treitli S.C."/>
            <person name="Kolisko M."/>
            <person name="Husnik F."/>
            <person name="Keeling P."/>
            <person name="Hampl V."/>
        </authorList>
    </citation>
    <scope>NUCLEOTIDE SEQUENCE</scope>
    <source>
        <strain evidence="3">STM</strain>
    </source>
</reference>